<gene>
    <name evidence="2" type="ORF">Fcan01_21723</name>
</gene>
<dbReference type="Proteomes" id="UP000198287">
    <property type="component" value="Unassembled WGS sequence"/>
</dbReference>
<sequence>MALYPPPSPPECMVNDESGTTPTVTGLQTSFAKLEINQENPAPMSNNNEAEPPTVLPTPSTILPLPPSTTLSTPCSTLSAPSTTLSTPCSIISALSSIISGSPTISPLAPLSTSSSTCLPLPPAYLPNPISQVIRVSSAYWIVSSALGSYLTKAVPRNLYLNVNGFTRTAQLFSTLEDGTLPVMEFFLHDAVNKLVWTTIPCHDSNHLVAATFPNRWGGNSVGTLHLTFPNANDTQIARRLLENLIRGL</sequence>
<dbReference type="EMBL" id="LNIX01000022">
    <property type="protein sequence ID" value="OXA43470.1"/>
    <property type="molecule type" value="Genomic_DNA"/>
</dbReference>
<name>A0A226DEB4_FOLCA</name>
<comment type="caution">
    <text evidence="2">The sequence shown here is derived from an EMBL/GenBank/DDBJ whole genome shotgun (WGS) entry which is preliminary data.</text>
</comment>
<feature type="compositionally biased region" description="Pro residues" evidence="1">
    <location>
        <begin position="1"/>
        <end position="10"/>
    </location>
</feature>
<protein>
    <submittedName>
        <fullName evidence="2">Uncharacterized protein</fullName>
    </submittedName>
</protein>
<dbReference type="AlphaFoldDB" id="A0A226DEB4"/>
<keyword evidence="3" id="KW-1185">Reference proteome</keyword>
<organism evidence="2 3">
    <name type="scientific">Folsomia candida</name>
    <name type="common">Springtail</name>
    <dbReference type="NCBI Taxonomy" id="158441"/>
    <lineage>
        <taxon>Eukaryota</taxon>
        <taxon>Metazoa</taxon>
        <taxon>Ecdysozoa</taxon>
        <taxon>Arthropoda</taxon>
        <taxon>Hexapoda</taxon>
        <taxon>Collembola</taxon>
        <taxon>Entomobryomorpha</taxon>
        <taxon>Isotomoidea</taxon>
        <taxon>Isotomidae</taxon>
        <taxon>Proisotominae</taxon>
        <taxon>Folsomia</taxon>
    </lineage>
</organism>
<evidence type="ECO:0000313" key="3">
    <source>
        <dbReference type="Proteomes" id="UP000198287"/>
    </source>
</evidence>
<evidence type="ECO:0000256" key="1">
    <source>
        <dbReference type="SAM" id="MobiDB-lite"/>
    </source>
</evidence>
<feature type="region of interest" description="Disordered" evidence="1">
    <location>
        <begin position="1"/>
        <end position="22"/>
    </location>
</feature>
<evidence type="ECO:0000313" key="2">
    <source>
        <dbReference type="EMBL" id="OXA43470.1"/>
    </source>
</evidence>
<proteinExistence type="predicted"/>
<reference evidence="2 3" key="1">
    <citation type="submission" date="2015-12" db="EMBL/GenBank/DDBJ databases">
        <title>The genome of Folsomia candida.</title>
        <authorList>
            <person name="Faddeeva A."/>
            <person name="Derks M.F."/>
            <person name="Anvar Y."/>
            <person name="Smit S."/>
            <person name="Van Straalen N."/>
            <person name="Roelofs D."/>
        </authorList>
    </citation>
    <scope>NUCLEOTIDE SEQUENCE [LARGE SCALE GENOMIC DNA]</scope>
    <source>
        <strain evidence="2 3">VU population</strain>
        <tissue evidence="2">Whole body</tissue>
    </source>
</reference>
<accession>A0A226DEB4</accession>